<dbReference type="SUPFAM" id="SSF53448">
    <property type="entry name" value="Nucleotide-diphospho-sugar transferases"/>
    <property type="match status" value="1"/>
</dbReference>
<evidence type="ECO:0000256" key="1">
    <source>
        <dbReference type="SAM" id="Phobius"/>
    </source>
</evidence>
<dbReference type="GO" id="GO:0016757">
    <property type="term" value="F:glycosyltransferase activity"/>
    <property type="evidence" value="ECO:0007669"/>
    <property type="project" value="UniProtKB-KW"/>
</dbReference>
<dbReference type="NCBIfam" id="TIGR03469">
    <property type="entry name" value="HpnB"/>
    <property type="match status" value="1"/>
</dbReference>
<gene>
    <name evidence="3" type="ORF">LHA35_00335</name>
</gene>
<feature type="transmembrane region" description="Helical" evidence="1">
    <location>
        <begin position="302"/>
        <end position="322"/>
    </location>
</feature>
<keyword evidence="1" id="KW-0812">Transmembrane</keyword>
<dbReference type="Gene3D" id="3.90.550.10">
    <property type="entry name" value="Spore Coat Polysaccharide Biosynthesis Protein SpsA, Chain A"/>
    <property type="match status" value="1"/>
</dbReference>
<keyword evidence="1" id="KW-0472">Membrane</keyword>
<proteinExistence type="predicted"/>
<dbReference type="PANTHER" id="PTHR43646:SF3">
    <property type="entry name" value="SLR1566 PROTEIN"/>
    <property type="match status" value="1"/>
</dbReference>
<keyword evidence="4" id="KW-1185">Reference proteome</keyword>
<dbReference type="PANTHER" id="PTHR43646">
    <property type="entry name" value="GLYCOSYLTRANSFERASE"/>
    <property type="match status" value="1"/>
</dbReference>
<comment type="caution">
    <text evidence="3">The sequence shown here is derived from an EMBL/GenBank/DDBJ whole genome shotgun (WGS) entry which is preliminary data.</text>
</comment>
<protein>
    <submittedName>
        <fullName evidence="3">Glycosyltransferase</fullName>
        <ecNumber evidence="3">2.4.-.-</ecNumber>
    </submittedName>
</protein>
<sequence>MLWFGVAACLAWLVLLFGRGWFWLARDDDRDAARLPDPPAWPSVTAVVPARDEAETIGATVASLLAQDYPGEFRLVVVDDRSTDGTGEVARAAAAGDPRLTVLRGGPRAPGWTGKLWALEQGLREALPRGGDAAPDHLLFTDADIRHAPDSLRMLVRRAAAERRVLVSLMARLRCESPAERWLIPAFIFFFQMLYPFRWSNDPRARTAAAAGGCVLLERAAFEAAGGLAPIRGALIDDCALARRMKRVGPIWTGLSASDERQGAGPGGLDRSRRVARVESLRPYETVGPIRRMVARTAYAQLGYLVAALIGMIAALALVFLAPPLLALFAGGTAALLGAVAWLAMAVAFAPTLRRFRLSPLRGLALPGIAAAYMAFTLDSALAEWRGRGGMWKGEAGPRTDTGAGPPLH</sequence>
<name>A0A9X1IBU2_9PROT</name>
<reference evidence="3" key="1">
    <citation type="submission" date="2021-10" db="EMBL/GenBank/DDBJ databases">
        <title>Roseicella aerolatum sp. nov., isolated from aerosols of e-waste dismantling site.</title>
        <authorList>
            <person name="Qin T."/>
        </authorList>
    </citation>
    <scope>NUCLEOTIDE SEQUENCE</scope>
    <source>
        <strain evidence="3">GB24</strain>
    </source>
</reference>
<evidence type="ECO:0000313" key="3">
    <source>
        <dbReference type="EMBL" id="MCB4820175.1"/>
    </source>
</evidence>
<dbReference type="EC" id="2.4.-.-" evidence="3"/>
<dbReference type="Proteomes" id="UP001139311">
    <property type="component" value="Unassembled WGS sequence"/>
</dbReference>
<keyword evidence="3" id="KW-0808">Transferase</keyword>
<dbReference type="RefSeq" id="WP_226603031.1">
    <property type="nucleotide sequence ID" value="NZ_JAJAQI010000001.1"/>
</dbReference>
<feature type="transmembrane region" description="Helical" evidence="1">
    <location>
        <begin position="328"/>
        <end position="351"/>
    </location>
</feature>
<dbReference type="InterPro" id="IPR029044">
    <property type="entry name" value="Nucleotide-diphossugar_trans"/>
</dbReference>
<evidence type="ECO:0000313" key="4">
    <source>
        <dbReference type="Proteomes" id="UP001139311"/>
    </source>
</evidence>
<dbReference type="InterPro" id="IPR017832">
    <property type="entry name" value="Glyco_trans_2_hopen-assoc_HpnB"/>
</dbReference>
<dbReference type="InterPro" id="IPR001173">
    <property type="entry name" value="Glyco_trans_2-like"/>
</dbReference>
<keyword evidence="3" id="KW-0328">Glycosyltransferase</keyword>
<dbReference type="EMBL" id="JAJAQI010000001">
    <property type="protein sequence ID" value="MCB4820175.1"/>
    <property type="molecule type" value="Genomic_DNA"/>
</dbReference>
<dbReference type="Pfam" id="PF00535">
    <property type="entry name" value="Glycos_transf_2"/>
    <property type="match status" value="1"/>
</dbReference>
<evidence type="ECO:0000259" key="2">
    <source>
        <dbReference type="Pfam" id="PF00535"/>
    </source>
</evidence>
<dbReference type="AlphaFoldDB" id="A0A9X1IBU2"/>
<feature type="domain" description="Glycosyltransferase 2-like" evidence="2">
    <location>
        <begin position="46"/>
        <end position="223"/>
    </location>
</feature>
<keyword evidence="1" id="KW-1133">Transmembrane helix</keyword>
<feature type="transmembrane region" description="Helical" evidence="1">
    <location>
        <begin position="363"/>
        <end position="383"/>
    </location>
</feature>
<organism evidence="3 4">
    <name type="scientific">Roseicella aerolata</name>
    <dbReference type="NCBI Taxonomy" id="2883479"/>
    <lineage>
        <taxon>Bacteria</taxon>
        <taxon>Pseudomonadati</taxon>
        <taxon>Pseudomonadota</taxon>
        <taxon>Alphaproteobacteria</taxon>
        <taxon>Acetobacterales</taxon>
        <taxon>Roseomonadaceae</taxon>
        <taxon>Roseicella</taxon>
    </lineage>
</organism>
<accession>A0A9X1IBU2</accession>